<dbReference type="PROSITE" id="PS00232">
    <property type="entry name" value="CADHERIN_1"/>
    <property type="match status" value="1"/>
</dbReference>
<dbReference type="AlphaFoldDB" id="A0A8S3ZY82"/>
<dbReference type="Gene3D" id="2.60.40.60">
    <property type="entry name" value="Cadherins"/>
    <property type="match status" value="4"/>
</dbReference>
<comment type="subcellular location">
    <subcellularLocation>
        <location evidence="1">Membrane</location>
        <topology evidence="1">Single-pass membrane protein</topology>
    </subcellularLocation>
</comment>
<evidence type="ECO:0000313" key="13">
    <source>
        <dbReference type="Proteomes" id="UP000678393"/>
    </source>
</evidence>
<gene>
    <name evidence="12" type="ORF">CUNI_LOCUS17324</name>
</gene>
<evidence type="ECO:0000256" key="6">
    <source>
        <dbReference type="ARBA" id="ARBA00022989"/>
    </source>
</evidence>
<dbReference type="Pfam" id="PF00028">
    <property type="entry name" value="Cadherin"/>
    <property type="match status" value="4"/>
</dbReference>
<dbReference type="SUPFAM" id="SSF49313">
    <property type="entry name" value="Cadherin-like"/>
    <property type="match status" value="4"/>
</dbReference>
<feature type="transmembrane region" description="Helical" evidence="10">
    <location>
        <begin position="471"/>
        <end position="495"/>
    </location>
</feature>
<dbReference type="Proteomes" id="UP000678393">
    <property type="component" value="Unassembled WGS sequence"/>
</dbReference>
<sequence length="677" mass="74351">LTVEAKDSGTTQRTTKTDVIITILDTHNSQPEILLNVFGLGGVAKVSELAELGRVVAHVAVSDPDSSHSPNGQILCFLNSTSYFQLQAMDVKQFKVILTKRLDREQQTYHSVTVICDDSGSPPLNDENDNAPIFDSFYYSADVVEGPSMDRDGDRDIALTVQATDKDMGKNSQITYSFADGSDPDFGIYADGSIVVTNPAGVDREDRVKGSVRRLTVQAIDNGKVPLTGTTTVVITIRDINDNPPKFSEPMYFFSVHENAAVDYIVNNVSASDVDLESNAIFYFEMHKRDVNTVPFQITRGGVIKVSGSVDREAKASYEFRVIAIDLGEPARMSSTVTVHIRATDVNDNSPEFVFPSDDNYTLYVPHTLGENTAFASVVAIDRDEGRNSELVYARDSGNGSKFFDIETSSGQVVLIRPLTIKDIGLHIIVVVAHDRGVEVQLTTQSVMHIKVYEGNATLPFTNDGLGFRNIVVVVVLVVVTVVLALAILLTILLIRRVDKQRRLYHAKSVEVKTEPNFRNLHPCSIAELESPSHLSDMQDDSKDGGKKKKEVSFSLDEDNNVNGPQIMTTFSPIASDKYDAISEKDRGKIKNDQLTSNHYQADRHVKISGGKKDIANFSYHLVHPVGSSDHKDKHTLDPTHQHDDNNSDVSGDSTSDSGRGGSDVEFQNHGVLSKES</sequence>
<organism evidence="12 13">
    <name type="scientific">Candidula unifasciata</name>
    <dbReference type="NCBI Taxonomy" id="100452"/>
    <lineage>
        <taxon>Eukaryota</taxon>
        <taxon>Metazoa</taxon>
        <taxon>Spiralia</taxon>
        <taxon>Lophotrochozoa</taxon>
        <taxon>Mollusca</taxon>
        <taxon>Gastropoda</taxon>
        <taxon>Heterobranchia</taxon>
        <taxon>Euthyneura</taxon>
        <taxon>Panpulmonata</taxon>
        <taxon>Eupulmonata</taxon>
        <taxon>Stylommatophora</taxon>
        <taxon>Helicina</taxon>
        <taxon>Helicoidea</taxon>
        <taxon>Geomitridae</taxon>
        <taxon>Candidula</taxon>
    </lineage>
</organism>
<dbReference type="GO" id="GO:0005509">
    <property type="term" value="F:calcium ion binding"/>
    <property type="evidence" value="ECO:0007669"/>
    <property type="project" value="UniProtKB-UniRule"/>
</dbReference>
<comment type="caution">
    <text evidence="12">The sequence shown here is derived from an EMBL/GenBank/DDBJ whole genome shotgun (WGS) entry which is preliminary data.</text>
</comment>
<feature type="domain" description="Cadherin" evidence="11">
    <location>
        <begin position="248"/>
        <end position="353"/>
    </location>
</feature>
<dbReference type="InterPro" id="IPR020894">
    <property type="entry name" value="Cadherin_CS"/>
</dbReference>
<dbReference type="PROSITE" id="PS50268">
    <property type="entry name" value="CADHERIN_2"/>
    <property type="match status" value="4"/>
</dbReference>
<evidence type="ECO:0000256" key="1">
    <source>
        <dbReference type="ARBA" id="ARBA00004167"/>
    </source>
</evidence>
<accession>A0A8S3ZY82</accession>
<feature type="domain" description="Cadherin" evidence="11">
    <location>
        <begin position="357"/>
        <end position="462"/>
    </location>
</feature>
<keyword evidence="5 8" id="KW-0106">Calcium</keyword>
<dbReference type="GO" id="GO:0007156">
    <property type="term" value="P:homophilic cell adhesion via plasma membrane adhesion molecules"/>
    <property type="evidence" value="ECO:0007669"/>
    <property type="project" value="InterPro"/>
</dbReference>
<keyword evidence="3" id="KW-0732">Signal</keyword>
<reference evidence="12" key="1">
    <citation type="submission" date="2021-04" db="EMBL/GenBank/DDBJ databases">
        <authorList>
            <consortium name="Molecular Ecology Group"/>
        </authorList>
    </citation>
    <scope>NUCLEOTIDE SEQUENCE</scope>
</reference>
<keyword evidence="13" id="KW-1185">Reference proteome</keyword>
<dbReference type="EMBL" id="CAJHNH020004870">
    <property type="protein sequence ID" value="CAG5131766.1"/>
    <property type="molecule type" value="Genomic_DNA"/>
</dbReference>
<feature type="region of interest" description="Disordered" evidence="9">
    <location>
        <begin position="532"/>
        <end position="569"/>
    </location>
</feature>
<feature type="non-terminal residue" evidence="12">
    <location>
        <position position="1"/>
    </location>
</feature>
<evidence type="ECO:0000256" key="2">
    <source>
        <dbReference type="ARBA" id="ARBA00022692"/>
    </source>
</evidence>
<evidence type="ECO:0000256" key="10">
    <source>
        <dbReference type="SAM" id="Phobius"/>
    </source>
</evidence>
<protein>
    <recommendedName>
        <fullName evidence="11">Cadherin domain-containing protein</fullName>
    </recommendedName>
</protein>
<keyword evidence="2 10" id="KW-0812">Transmembrane</keyword>
<dbReference type="FunFam" id="2.60.40.60:FF:000033">
    <property type="entry name" value="FAT atypical cadherin 1"/>
    <property type="match status" value="1"/>
</dbReference>
<feature type="compositionally biased region" description="Low complexity" evidence="9">
    <location>
        <begin position="648"/>
        <end position="658"/>
    </location>
</feature>
<evidence type="ECO:0000256" key="9">
    <source>
        <dbReference type="SAM" id="MobiDB-lite"/>
    </source>
</evidence>
<evidence type="ECO:0000313" key="12">
    <source>
        <dbReference type="EMBL" id="CAG5131766.1"/>
    </source>
</evidence>
<keyword evidence="6 10" id="KW-1133">Transmembrane helix</keyword>
<name>A0A8S3ZY82_9EUPU</name>
<evidence type="ECO:0000256" key="3">
    <source>
        <dbReference type="ARBA" id="ARBA00022729"/>
    </source>
</evidence>
<evidence type="ECO:0000259" key="11">
    <source>
        <dbReference type="PROSITE" id="PS50268"/>
    </source>
</evidence>
<dbReference type="PANTHER" id="PTHR24026">
    <property type="entry name" value="FAT ATYPICAL CADHERIN-RELATED"/>
    <property type="match status" value="1"/>
</dbReference>
<dbReference type="PRINTS" id="PR00205">
    <property type="entry name" value="CADHERIN"/>
</dbReference>
<dbReference type="CDD" id="cd11304">
    <property type="entry name" value="Cadherin_repeat"/>
    <property type="match status" value="4"/>
</dbReference>
<keyword evidence="4" id="KW-0677">Repeat</keyword>
<evidence type="ECO:0000256" key="7">
    <source>
        <dbReference type="ARBA" id="ARBA00023136"/>
    </source>
</evidence>
<feature type="domain" description="Cadherin" evidence="11">
    <location>
        <begin position="46"/>
        <end position="134"/>
    </location>
</feature>
<feature type="domain" description="Cadherin" evidence="11">
    <location>
        <begin position="157"/>
        <end position="247"/>
    </location>
</feature>
<dbReference type="GO" id="GO:0005886">
    <property type="term" value="C:plasma membrane"/>
    <property type="evidence" value="ECO:0007669"/>
    <property type="project" value="InterPro"/>
</dbReference>
<dbReference type="InterPro" id="IPR002126">
    <property type="entry name" value="Cadherin-like_dom"/>
</dbReference>
<dbReference type="SMART" id="SM00112">
    <property type="entry name" value="CA"/>
    <property type="match status" value="4"/>
</dbReference>
<feature type="non-terminal residue" evidence="12">
    <location>
        <position position="677"/>
    </location>
</feature>
<dbReference type="PANTHER" id="PTHR24026:SF133">
    <property type="entry name" value="CADHERIN-RELATED FAMILY MEMBER 2"/>
    <property type="match status" value="1"/>
</dbReference>
<keyword evidence="7 10" id="KW-0472">Membrane</keyword>
<feature type="compositionally biased region" description="Basic and acidic residues" evidence="9">
    <location>
        <begin position="629"/>
        <end position="646"/>
    </location>
</feature>
<feature type="region of interest" description="Disordered" evidence="9">
    <location>
        <begin position="626"/>
        <end position="677"/>
    </location>
</feature>
<dbReference type="InterPro" id="IPR015919">
    <property type="entry name" value="Cadherin-like_sf"/>
</dbReference>
<evidence type="ECO:0000256" key="8">
    <source>
        <dbReference type="PROSITE-ProRule" id="PRU00043"/>
    </source>
</evidence>
<dbReference type="OrthoDB" id="6252479at2759"/>
<evidence type="ECO:0000256" key="5">
    <source>
        <dbReference type="ARBA" id="ARBA00022837"/>
    </source>
</evidence>
<evidence type="ECO:0000256" key="4">
    <source>
        <dbReference type="ARBA" id="ARBA00022737"/>
    </source>
</evidence>
<proteinExistence type="predicted"/>